<protein>
    <recommendedName>
        <fullName evidence="8">MLO-like protein</fullName>
    </recommendedName>
</protein>
<evidence type="ECO:0000256" key="6">
    <source>
        <dbReference type="ARBA" id="ARBA00023136"/>
    </source>
</evidence>
<dbReference type="PANTHER" id="PTHR31942">
    <property type="entry name" value="MLO-LIKE PROTEIN 1"/>
    <property type="match status" value="1"/>
</dbReference>
<dbReference type="GO" id="GO:0016020">
    <property type="term" value="C:membrane"/>
    <property type="evidence" value="ECO:0007669"/>
    <property type="project" value="UniProtKB-SubCell"/>
</dbReference>
<dbReference type="GO" id="GO:0006952">
    <property type="term" value="P:defense response"/>
    <property type="evidence" value="ECO:0007669"/>
    <property type="project" value="UniProtKB-KW"/>
</dbReference>
<feature type="transmembrane region" description="Helical" evidence="10">
    <location>
        <begin position="360"/>
        <end position="384"/>
    </location>
</feature>
<comment type="similarity">
    <text evidence="2 8">Belongs to the MLO family.</text>
</comment>
<feature type="transmembrane region" description="Helical" evidence="10">
    <location>
        <begin position="399"/>
        <end position="424"/>
    </location>
</feature>
<keyword evidence="5 8" id="KW-1133">Transmembrane helix</keyword>
<organism evidence="11 12">
    <name type="scientific">Iris pallida</name>
    <name type="common">Sweet iris</name>
    <dbReference type="NCBI Taxonomy" id="29817"/>
    <lineage>
        <taxon>Eukaryota</taxon>
        <taxon>Viridiplantae</taxon>
        <taxon>Streptophyta</taxon>
        <taxon>Embryophyta</taxon>
        <taxon>Tracheophyta</taxon>
        <taxon>Spermatophyta</taxon>
        <taxon>Magnoliopsida</taxon>
        <taxon>Liliopsida</taxon>
        <taxon>Asparagales</taxon>
        <taxon>Iridaceae</taxon>
        <taxon>Iridoideae</taxon>
        <taxon>Irideae</taxon>
        <taxon>Iris</taxon>
    </lineage>
</organism>
<feature type="transmembrane region" description="Helical" evidence="10">
    <location>
        <begin position="60"/>
        <end position="79"/>
    </location>
</feature>
<keyword evidence="8" id="KW-0112">Calmodulin-binding</keyword>
<reference evidence="11" key="1">
    <citation type="journal article" date="2023" name="GigaByte">
        <title>Genome assembly of the bearded iris, Iris pallida Lam.</title>
        <authorList>
            <person name="Bruccoleri R.E."/>
            <person name="Oakeley E.J."/>
            <person name="Faust A.M.E."/>
            <person name="Altorfer M."/>
            <person name="Dessus-Babus S."/>
            <person name="Burckhardt D."/>
            <person name="Oertli M."/>
            <person name="Naumann U."/>
            <person name="Petersen F."/>
            <person name="Wong J."/>
        </authorList>
    </citation>
    <scope>NUCLEOTIDE SEQUENCE</scope>
    <source>
        <strain evidence="11">GSM-AAB239-AS_SAM_17_03QT</strain>
    </source>
</reference>
<name>A0AAX6F0P7_IRIPA</name>
<dbReference type="AlphaFoldDB" id="A0AAX6F0P7"/>
<evidence type="ECO:0000256" key="5">
    <source>
        <dbReference type="ARBA" id="ARBA00022989"/>
    </source>
</evidence>
<evidence type="ECO:0000256" key="7">
    <source>
        <dbReference type="ARBA" id="ARBA00023265"/>
    </source>
</evidence>
<feature type="transmembrane region" description="Helical" evidence="10">
    <location>
        <begin position="16"/>
        <end position="39"/>
    </location>
</feature>
<evidence type="ECO:0000313" key="11">
    <source>
        <dbReference type="EMBL" id="KAJ6809863.1"/>
    </source>
</evidence>
<dbReference type="PANTHER" id="PTHR31942:SF49">
    <property type="entry name" value="MLO-LIKE PROTEIN 8"/>
    <property type="match status" value="1"/>
</dbReference>
<sequence>MAGGGNQRKLDQTPTWAVASVCAIIIIVSILLEKGLHYVGQWFTKRRKKALFEALEKVKAELMVLGFISLLLTFGQTYIAKICIPAKAANTMLPCKLSEAAEEAEGRGSQKRRLLWNAITDSNSTRRVLAEAAANTCAKGKVPLVSVNGLHQLHMFIFFLAIIHVVYSALTMFFGRAKIRRWKEWEKETLSIEYEFLNDPSRFRFSHETSFVKQHTNFWNRIPVLLYVVSFFRQFFRSVRKEDYLAMRHGFINVHLAPGSKFNFQKYIMRSLEDDFKVVVGISPVLWASAVLFLLFNVHGIQELFWMTLVPPIIILAVGTKLQAIISKMAIEIKERHAVVQGIPLVQVGDSHFWFRRPHLVLTLIHFTLFQNAFQITYFFWIWYDFGLRSCFHDNFKLIIGRVCIGIAVQFLCSYITLPLYALVSQMGSHMKKSIFDEQTSRALKKWHQAVKKRHKKGLSQSNSITPTTASPRSSPGASPLHHLYDYQNIAQSTSARTSINLSPPRQLHRAQTVGHSDRTLASRISYYSDQEVSDAEPDNTSPNLISFKYNEIESSSEPVEEHRVTVEEEQTQQATTTTKATTTTVGKQTCEEDFSFMKSGDEV</sequence>
<evidence type="ECO:0000256" key="8">
    <source>
        <dbReference type="RuleBase" id="RU280816"/>
    </source>
</evidence>
<feature type="compositionally biased region" description="Polar residues" evidence="9">
    <location>
        <begin position="459"/>
        <end position="477"/>
    </location>
</feature>
<keyword evidence="12" id="KW-1185">Reference proteome</keyword>
<dbReference type="InterPro" id="IPR004326">
    <property type="entry name" value="Mlo"/>
</dbReference>
<reference evidence="11" key="2">
    <citation type="submission" date="2023-04" db="EMBL/GenBank/DDBJ databases">
        <authorList>
            <person name="Bruccoleri R.E."/>
            <person name="Oakeley E.J."/>
            <person name="Faust A.-M."/>
            <person name="Dessus-Babus S."/>
            <person name="Altorfer M."/>
            <person name="Burckhardt D."/>
            <person name="Oertli M."/>
            <person name="Naumann U."/>
            <person name="Petersen F."/>
            <person name="Wong J."/>
        </authorList>
    </citation>
    <scope>NUCLEOTIDE SEQUENCE</scope>
    <source>
        <strain evidence="11">GSM-AAB239-AS_SAM_17_03QT</strain>
        <tissue evidence="11">Leaf</tissue>
    </source>
</reference>
<feature type="transmembrane region" description="Helical" evidence="10">
    <location>
        <begin position="153"/>
        <end position="174"/>
    </location>
</feature>
<comment type="domain">
    <text evidence="8">The C-terminus contains a calmodulin-binding domain, which binds calmodulin in a calcium-dependent fashion.</text>
</comment>
<keyword evidence="6 8" id="KW-0472">Membrane</keyword>
<accession>A0AAX6F0P7</accession>
<dbReference type="Pfam" id="PF03094">
    <property type="entry name" value="Mlo"/>
    <property type="match status" value="1"/>
</dbReference>
<evidence type="ECO:0000256" key="10">
    <source>
        <dbReference type="SAM" id="Phobius"/>
    </source>
</evidence>
<dbReference type="Proteomes" id="UP001140949">
    <property type="component" value="Unassembled WGS sequence"/>
</dbReference>
<feature type="region of interest" description="Disordered" evidence="9">
    <location>
        <begin position="453"/>
        <end position="482"/>
    </location>
</feature>
<feature type="transmembrane region" description="Helical" evidence="10">
    <location>
        <begin position="304"/>
        <end position="326"/>
    </location>
</feature>
<evidence type="ECO:0000256" key="4">
    <source>
        <dbReference type="ARBA" id="ARBA00022821"/>
    </source>
</evidence>
<keyword evidence="7 8" id="KW-0568">Pathogenesis-related protein</keyword>
<comment type="function">
    <text evidence="8">May be involved in modulation of pathogen defense and leaf cell death.</text>
</comment>
<dbReference type="EMBL" id="JANAVB010032820">
    <property type="protein sequence ID" value="KAJ6809863.1"/>
    <property type="molecule type" value="Genomic_DNA"/>
</dbReference>
<feature type="compositionally biased region" description="Low complexity" evidence="9">
    <location>
        <begin position="572"/>
        <end position="585"/>
    </location>
</feature>
<feature type="transmembrane region" description="Helical" evidence="10">
    <location>
        <begin position="276"/>
        <end position="298"/>
    </location>
</feature>
<comment type="caution">
    <text evidence="11">The sequence shown here is derived from an EMBL/GenBank/DDBJ whole genome shotgun (WGS) entry which is preliminary data.</text>
</comment>
<evidence type="ECO:0000256" key="1">
    <source>
        <dbReference type="ARBA" id="ARBA00004141"/>
    </source>
</evidence>
<keyword evidence="4 8" id="KW-0611">Plant defense</keyword>
<evidence type="ECO:0000256" key="2">
    <source>
        <dbReference type="ARBA" id="ARBA00006574"/>
    </source>
</evidence>
<proteinExistence type="inferred from homology"/>
<keyword evidence="3 8" id="KW-0812">Transmembrane</keyword>
<comment type="subcellular location">
    <subcellularLocation>
        <location evidence="1 8">Membrane</location>
        <topology evidence="1 8">Multi-pass membrane protein</topology>
    </subcellularLocation>
</comment>
<feature type="region of interest" description="Disordered" evidence="9">
    <location>
        <begin position="556"/>
        <end position="585"/>
    </location>
</feature>
<evidence type="ECO:0000313" key="12">
    <source>
        <dbReference type="Proteomes" id="UP001140949"/>
    </source>
</evidence>
<dbReference type="GO" id="GO:0005516">
    <property type="term" value="F:calmodulin binding"/>
    <property type="evidence" value="ECO:0007669"/>
    <property type="project" value="UniProtKB-KW"/>
</dbReference>
<evidence type="ECO:0000256" key="3">
    <source>
        <dbReference type="ARBA" id="ARBA00022692"/>
    </source>
</evidence>
<gene>
    <name evidence="8" type="primary">MLO</name>
    <name evidence="11" type="ORF">M6B38_159590</name>
</gene>
<evidence type="ECO:0000256" key="9">
    <source>
        <dbReference type="SAM" id="MobiDB-lite"/>
    </source>
</evidence>